<evidence type="ECO:0000313" key="2">
    <source>
        <dbReference type="Proteomes" id="UP000314294"/>
    </source>
</evidence>
<sequence>MDIPPLLFFSHEPNTLFHCFLTRIRRERTGAICQCPVTGRELAVERFQCFQGRRVGRSLLAVSVGPDLHPAAPPLICWSRGVSRPPAGRSVAVVLSF</sequence>
<gene>
    <name evidence="1" type="ORF">EYF80_052532</name>
</gene>
<organism evidence="1 2">
    <name type="scientific">Liparis tanakae</name>
    <name type="common">Tanaka's snailfish</name>
    <dbReference type="NCBI Taxonomy" id="230148"/>
    <lineage>
        <taxon>Eukaryota</taxon>
        <taxon>Metazoa</taxon>
        <taxon>Chordata</taxon>
        <taxon>Craniata</taxon>
        <taxon>Vertebrata</taxon>
        <taxon>Euteleostomi</taxon>
        <taxon>Actinopterygii</taxon>
        <taxon>Neopterygii</taxon>
        <taxon>Teleostei</taxon>
        <taxon>Neoteleostei</taxon>
        <taxon>Acanthomorphata</taxon>
        <taxon>Eupercaria</taxon>
        <taxon>Perciformes</taxon>
        <taxon>Cottioidei</taxon>
        <taxon>Cottales</taxon>
        <taxon>Liparidae</taxon>
        <taxon>Liparis</taxon>
    </lineage>
</organism>
<proteinExistence type="predicted"/>
<accession>A0A4Z2FAC6</accession>
<comment type="caution">
    <text evidence="1">The sequence shown here is derived from an EMBL/GenBank/DDBJ whole genome shotgun (WGS) entry which is preliminary data.</text>
</comment>
<dbReference type="AlphaFoldDB" id="A0A4Z2FAC6"/>
<protein>
    <submittedName>
        <fullName evidence="1">Uncharacterized protein</fullName>
    </submittedName>
</protein>
<reference evidence="1 2" key="1">
    <citation type="submission" date="2019-03" db="EMBL/GenBank/DDBJ databases">
        <title>First draft genome of Liparis tanakae, snailfish: a comprehensive survey of snailfish specific genes.</title>
        <authorList>
            <person name="Kim W."/>
            <person name="Song I."/>
            <person name="Jeong J.-H."/>
            <person name="Kim D."/>
            <person name="Kim S."/>
            <person name="Ryu S."/>
            <person name="Song J.Y."/>
            <person name="Lee S.K."/>
        </authorList>
    </citation>
    <scope>NUCLEOTIDE SEQUENCE [LARGE SCALE GENOMIC DNA]</scope>
    <source>
        <tissue evidence="1">Muscle</tissue>
    </source>
</reference>
<keyword evidence="2" id="KW-1185">Reference proteome</keyword>
<evidence type="ECO:0000313" key="1">
    <source>
        <dbReference type="EMBL" id="TNN37312.1"/>
    </source>
</evidence>
<dbReference type="Proteomes" id="UP000314294">
    <property type="component" value="Unassembled WGS sequence"/>
</dbReference>
<name>A0A4Z2FAC6_9TELE</name>
<dbReference type="EMBL" id="SRLO01001504">
    <property type="protein sequence ID" value="TNN37312.1"/>
    <property type="molecule type" value="Genomic_DNA"/>
</dbReference>